<comment type="caution">
    <text evidence="3">The sequence shown here is derived from an EMBL/GenBank/DDBJ whole genome shotgun (WGS) entry which is preliminary data.</text>
</comment>
<dbReference type="Proteomes" id="UP001166286">
    <property type="component" value="Unassembled WGS sequence"/>
</dbReference>
<accession>A0AA39QWB3</accession>
<evidence type="ECO:0000313" key="3">
    <source>
        <dbReference type="EMBL" id="KAK0510437.1"/>
    </source>
</evidence>
<proteinExistence type="predicted"/>
<reference evidence="3" key="1">
    <citation type="submission" date="2023-03" db="EMBL/GenBank/DDBJ databases">
        <title>Complete genome of Cladonia borealis.</title>
        <authorList>
            <person name="Park H."/>
        </authorList>
    </citation>
    <scope>NUCLEOTIDE SEQUENCE</scope>
    <source>
        <strain evidence="3">ANT050790</strain>
    </source>
</reference>
<dbReference type="Pfam" id="PF00887">
    <property type="entry name" value="ACBP"/>
    <property type="match status" value="1"/>
</dbReference>
<dbReference type="AlphaFoldDB" id="A0AA39QWB3"/>
<sequence length="90" mass="9818">MATGASAFGKAAEDSKKLRGERTNEELRRVPTLLPISLFSEDISKVSPPGMFDRKGKAKIKAWAKAIDEGLTPEAAQSQYVELVEKLKGQ</sequence>
<dbReference type="SUPFAM" id="SSF47027">
    <property type="entry name" value="Acyl-CoA binding protein"/>
    <property type="match status" value="1"/>
</dbReference>
<dbReference type="InterPro" id="IPR014352">
    <property type="entry name" value="FERM/acyl-CoA-bd_prot_sf"/>
</dbReference>
<protein>
    <recommendedName>
        <fullName evidence="2">ACB domain-containing protein</fullName>
    </recommendedName>
</protein>
<organism evidence="3 4">
    <name type="scientific">Cladonia borealis</name>
    <dbReference type="NCBI Taxonomy" id="184061"/>
    <lineage>
        <taxon>Eukaryota</taxon>
        <taxon>Fungi</taxon>
        <taxon>Dikarya</taxon>
        <taxon>Ascomycota</taxon>
        <taxon>Pezizomycotina</taxon>
        <taxon>Lecanoromycetes</taxon>
        <taxon>OSLEUM clade</taxon>
        <taxon>Lecanoromycetidae</taxon>
        <taxon>Lecanorales</taxon>
        <taxon>Lecanorineae</taxon>
        <taxon>Cladoniaceae</taxon>
        <taxon>Cladonia</taxon>
    </lineage>
</organism>
<gene>
    <name evidence="3" type="ORF">JMJ35_006869</name>
</gene>
<dbReference type="EMBL" id="JAFEKC020000015">
    <property type="protein sequence ID" value="KAK0510437.1"/>
    <property type="molecule type" value="Genomic_DNA"/>
</dbReference>
<feature type="compositionally biased region" description="Basic and acidic residues" evidence="1">
    <location>
        <begin position="11"/>
        <end position="26"/>
    </location>
</feature>
<keyword evidence="4" id="KW-1185">Reference proteome</keyword>
<evidence type="ECO:0000259" key="2">
    <source>
        <dbReference type="PROSITE" id="PS51228"/>
    </source>
</evidence>
<dbReference type="PROSITE" id="PS51228">
    <property type="entry name" value="ACB_2"/>
    <property type="match status" value="1"/>
</dbReference>
<feature type="domain" description="ACB" evidence="2">
    <location>
        <begin position="1"/>
        <end position="90"/>
    </location>
</feature>
<feature type="region of interest" description="Disordered" evidence="1">
    <location>
        <begin position="1"/>
        <end position="26"/>
    </location>
</feature>
<evidence type="ECO:0000256" key="1">
    <source>
        <dbReference type="SAM" id="MobiDB-lite"/>
    </source>
</evidence>
<dbReference type="GO" id="GO:0000062">
    <property type="term" value="F:fatty-acyl-CoA binding"/>
    <property type="evidence" value="ECO:0007669"/>
    <property type="project" value="InterPro"/>
</dbReference>
<dbReference type="InterPro" id="IPR000582">
    <property type="entry name" value="Acyl-CoA-binding_protein"/>
</dbReference>
<evidence type="ECO:0000313" key="4">
    <source>
        <dbReference type="Proteomes" id="UP001166286"/>
    </source>
</evidence>
<dbReference type="Gene3D" id="1.20.80.10">
    <property type="match status" value="1"/>
</dbReference>
<name>A0AA39QWB3_9LECA</name>
<dbReference type="InterPro" id="IPR035984">
    <property type="entry name" value="Acyl-CoA-binding_sf"/>
</dbReference>